<comment type="function">
    <text evidence="2">Stimulates transcription elongation.</text>
</comment>
<dbReference type="OrthoDB" id="275101at2157"/>
<proteinExistence type="inferred from homology"/>
<dbReference type="InterPro" id="IPR038589">
    <property type="entry name" value="Spt4_dom_sf"/>
</dbReference>
<evidence type="ECO:0000313" key="6">
    <source>
        <dbReference type="Proteomes" id="UP000277582"/>
    </source>
</evidence>
<comment type="subunit">
    <text evidence="2">Heterodimer composed of Spt4 and Spt5.</text>
</comment>
<dbReference type="GO" id="GO:0006355">
    <property type="term" value="P:regulation of DNA-templated transcription"/>
    <property type="evidence" value="ECO:0007669"/>
    <property type="project" value="UniProtKB-UniRule"/>
</dbReference>
<dbReference type="InterPro" id="IPR022800">
    <property type="entry name" value="Spt4/RpoE2_Znf"/>
</dbReference>
<keyword evidence="6" id="KW-1185">Reference proteome</keyword>
<keyword evidence="5" id="KW-0240">DNA-directed RNA polymerase</keyword>
<dbReference type="GO" id="GO:0008270">
    <property type="term" value="F:zinc ion binding"/>
    <property type="evidence" value="ECO:0007669"/>
    <property type="project" value="UniProtKB-UniRule"/>
</dbReference>
<dbReference type="InterPro" id="IPR029040">
    <property type="entry name" value="RPABC4/Spt4"/>
</dbReference>
<dbReference type="GO" id="GO:0003677">
    <property type="term" value="F:DNA binding"/>
    <property type="evidence" value="ECO:0007669"/>
    <property type="project" value="UniProtKB-KW"/>
</dbReference>
<dbReference type="RefSeq" id="WP_125671847.1">
    <property type="nucleotide sequence ID" value="NZ_RCOS01000113.1"/>
</dbReference>
<dbReference type="Proteomes" id="UP000316217">
    <property type="component" value="Unassembled WGS sequence"/>
</dbReference>
<keyword evidence="4" id="KW-0238">DNA-binding</keyword>
<keyword evidence="1 2" id="KW-0804">Transcription</keyword>
<name>A0A429GIK8_9CREN</name>
<feature type="binding site" evidence="2">
    <location>
        <position position="6"/>
    </location>
    <ligand>
        <name>Zn(2+)</name>
        <dbReference type="ChEBI" id="CHEBI:29105"/>
    </ligand>
</feature>
<dbReference type="AlphaFoldDB" id="A0A429GIK8"/>
<reference evidence="4 6" key="1">
    <citation type="submission" date="2018-10" db="EMBL/GenBank/DDBJ databases">
        <title>Co-occurring genomic capacity for anaerobic methane metabolism and dissimilatory sulfite reduction discovered in the Korarchaeota.</title>
        <authorList>
            <person name="Mckay L.J."/>
            <person name="Dlakic M."/>
            <person name="Fields M.W."/>
            <person name="Delmont T.O."/>
            <person name="Eren A.M."/>
            <person name="Jay Z.J."/>
            <person name="Klingelsmith K.B."/>
            <person name="Rusch D.B."/>
            <person name="Inskeep W.P."/>
        </authorList>
    </citation>
    <scope>NUCLEOTIDE SEQUENCE [LARGE SCALE GENOMIC DNA]</scope>
    <source>
        <strain evidence="4 6">MDKW</strain>
    </source>
</reference>
<reference evidence="5 7" key="2">
    <citation type="journal article" date="2019" name="Nat. Microbiol.">
        <title>Wide diversity of methane and short-chain alkane metabolisms in uncultured archaea.</title>
        <authorList>
            <person name="Borrel G."/>
            <person name="Adam P.S."/>
            <person name="McKay L.J."/>
            <person name="Chen L.X."/>
            <person name="Sierra-Garcia I.N."/>
            <person name="Sieber C.M."/>
            <person name="Letourneur Q."/>
            <person name="Ghozlane A."/>
            <person name="Andersen G.L."/>
            <person name="Li W.J."/>
            <person name="Hallam S.J."/>
            <person name="Muyzer G."/>
            <person name="de Oliveira V.M."/>
            <person name="Inskeep W.P."/>
            <person name="Banfield J.F."/>
            <person name="Gribaldo S."/>
        </authorList>
    </citation>
    <scope>NUCLEOTIDE SEQUENCE [LARGE SCALE GENOMIC DNA]</scope>
    <source>
        <strain evidence="5">NM4</strain>
    </source>
</reference>
<dbReference type="EMBL" id="RXII01000121">
    <property type="protein sequence ID" value="RZN58186.1"/>
    <property type="molecule type" value="Genomic_DNA"/>
</dbReference>
<keyword evidence="2" id="KW-0479">Metal-binding</keyword>
<dbReference type="SUPFAM" id="SSF63393">
    <property type="entry name" value="RNA polymerase subunits"/>
    <property type="match status" value="1"/>
</dbReference>
<dbReference type="InterPro" id="IPR007178">
    <property type="entry name" value="Spt4_arch"/>
</dbReference>
<keyword evidence="2" id="KW-0862">Zinc</keyword>
<dbReference type="Pfam" id="PF06093">
    <property type="entry name" value="Spt4"/>
    <property type="match status" value="1"/>
</dbReference>
<dbReference type="PANTHER" id="PTHR40704:SF1">
    <property type="entry name" value="TRANSCRIPTION ELONGATION FACTOR SPT4"/>
    <property type="match status" value="1"/>
</dbReference>
<dbReference type="Proteomes" id="UP000277582">
    <property type="component" value="Unassembled WGS sequence"/>
</dbReference>
<gene>
    <name evidence="2" type="primary">spt4</name>
    <name evidence="4" type="ORF">D6D85_10085</name>
    <name evidence="5" type="ORF">EF810_07820</name>
</gene>
<evidence type="ECO:0000256" key="2">
    <source>
        <dbReference type="HAMAP-Rule" id="MF_00949"/>
    </source>
</evidence>
<evidence type="ECO:0000259" key="3">
    <source>
        <dbReference type="SMART" id="SM01389"/>
    </source>
</evidence>
<dbReference type="SMART" id="SM01389">
    <property type="entry name" value="Spt4"/>
    <property type="match status" value="1"/>
</dbReference>
<comment type="caution">
    <text evidence="4">The sequence shown here is derived from an EMBL/GenBank/DDBJ whole genome shotgun (WGS) entry which is preliminary data.</text>
</comment>
<organism evidence="4 6">
    <name type="scientific">Candidatus Methanodesulfokora washburnensis</name>
    <dbReference type="NCBI Taxonomy" id="2478471"/>
    <lineage>
        <taxon>Archaea</taxon>
        <taxon>Thermoproteota</taxon>
        <taxon>Candidatus Korarchaeia</taxon>
        <taxon>Candidatus Korarchaeia incertae sedis</taxon>
        <taxon>Candidatus Methanodesulfokora</taxon>
    </lineage>
</organism>
<evidence type="ECO:0000313" key="5">
    <source>
        <dbReference type="EMBL" id="RZN58186.1"/>
    </source>
</evidence>
<evidence type="ECO:0000256" key="1">
    <source>
        <dbReference type="ARBA" id="ARBA00023163"/>
    </source>
</evidence>
<evidence type="ECO:0000313" key="4">
    <source>
        <dbReference type="EMBL" id="RSN73607.1"/>
    </source>
</evidence>
<dbReference type="Gene3D" id="2.20.28.90">
    <property type="match status" value="1"/>
</dbReference>
<accession>A0A429GIK8</accession>
<protein>
    <recommendedName>
        <fullName evidence="2">Transcription elongation factor Spt4</fullName>
    </recommendedName>
</protein>
<comment type="similarity">
    <text evidence="2">Belongs to the archaeal Spt4 family.</text>
</comment>
<feature type="domain" description="Spt4/RpoE2 zinc finger" evidence="3">
    <location>
        <begin position="3"/>
        <end position="61"/>
    </location>
</feature>
<keyword evidence="2" id="KW-0805">Transcription regulation</keyword>
<evidence type="ECO:0000313" key="7">
    <source>
        <dbReference type="Proteomes" id="UP000316217"/>
    </source>
</evidence>
<sequence length="62" mass="6856">MKYRACKKCKILTDEDKCPICGSTDLTVHWEGIVAVMDPATSDVAKVLGITRPGIYCLRVLE</sequence>
<dbReference type="PANTHER" id="PTHR40704">
    <property type="entry name" value="TRANSCRIPTION ELONGATION FACTOR SPT4"/>
    <property type="match status" value="1"/>
</dbReference>
<dbReference type="NCBIfam" id="NF041664">
    <property type="entry name" value="RNAP_arch_Epp"/>
    <property type="match status" value="1"/>
</dbReference>
<dbReference type="HAMAP" id="MF_00949">
    <property type="entry name" value="Spt4_arch"/>
    <property type="match status" value="1"/>
</dbReference>
<feature type="binding site" evidence="2">
    <location>
        <position position="18"/>
    </location>
    <ligand>
        <name>Zn(2+)</name>
        <dbReference type="ChEBI" id="CHEBI:29105"/>
    </ligand>
</feature>
<feature type="binding site" evidence="2">
    <location>
        <position position="9"/>
    </location>
    <ligand>
        <name>Zn(2+)</name>
        <dbReference type="ChEBI" id="CHEBI:29105"/>
    </ligand>
</feature>
<dbReference type="GO" id="GO:0000428">
    <property type="term" value="C:DNA-directed RNA polymerase complex"/>
    <property type="evidence" value="ECO:0007669"/>
    <property type="project" value="UniProtKB-KW"/>
</dbReference>
<dbReference type="EMBL" id="RCOS01000113">
    <property type="protein sequence ID" value="RSN73607.1"/>
    <property type="molecule type" value="Genomic_DNA"/>
</dbReference>
<feature type="binding site" evidence="2">
    <location>
        <position position="21"/>
    </location>
    <ligand>
        <name>Zn(2+)</name>
        <dbReference type="ChEBI" id="CHEBI:29105"/>
    </ligand>
</feature>